<dbReference type="RefSeq" id="WP_141583023.1">
    <property type="nucleotide sequence ID" value="NZ_SPAZ01000165.1"/>
</dbReference>
<feature type="compositionally biased region" description="Pro residues" evidence="1">
    <location>
        <begin position="35"/>
        <end position="46"/>
    </location>
</feature>
<feature type="compositionally biased region" description="Low complexity" evidence="1">
    <location>
        <begin position="68"/>
        <end position="82"/>
    </location>
</feature>
<proteinExistence type="predicted"/>
<feature type="compositionally biased region" description="Pro residues" evidence="1">
    <location>
        <begin position="83"/>
        <end position="106"/>
    </location>
</feature>
<gene>
    <name evidence="3" type="ORF">Sipo8835_19450</name>
</gene>
<feature type="region of interest" description="Disordered" evidence="1">
    <location>
        <begin position="1"/>
        <end position="126"/>
    </location>
</feature>
<sequence>MTERPDGAPAQPQDQPSATPPGPPGQPGAESHAQPPAPTPAQPALPSPVHAQPPAQPQYPSAVPPQPGQAQAQPQLPSAVQPQPAPSAYPYPNPQPPAGYGPPAAPIPTQQHPYGQPPGGGYPVAPPATSGAGRAVLWVVLGAALASAAWAGGVFLLGRDDTEADLRGYQAKSELCSSVDYSSFKDEYPEEDDSPVDHALEHEALDQSYCSISLKKSSASTLSDAYFSVQVDLHKKTDPGPEFTALWSEYDQRYDDYDVEKVSGFGDEAYVVTEDTTSGDGTSGSRAATLAVRDGWMTYEMSWSGYASSYDDVTLPEVDDVVEWLKTDTNSTLENLRSSDGI</sequence>
<feature type="compositionally biased region" description="Low complexity" evidence="1">
    <location>
        <begin position="7"/>
        <end position="17"/>
    </location>
</feature>
<feature type="transmembrane region" description="Helical" evidence="2">
    <location>
        <begin position="135"/>
        <end position="157"/>
    </location>
</feature>
<evidence type="ECO:0000256" key="1">
    <source>
        <dbReference type="SAM" id="MobiDB-lite"/>
    </source>
</evidence>
<organism evidence="3 4">
    <name type="scientific">Streptomyces ipomoeae</name>
    <dbReference type="NCBI Taxonomy" id="103232"/>
    <lineage>
        <taxon>Bacteria</taxon>
        <taxon>Bacillati</taxon>
        <taxon>Actinomycetota</taxon>
        <taxon>Actinomycetes</taxon>
        <taxon>Kitasatosporales</taxon>
        <taxon>Streptomycetaceae</taxon>
        <taxon>Streptomyces</taxon>
    </lineage>
</organism>
<reference evidence="3 4" key="1">
    <citation type="submission" date="2019-03" db="EMBL/GenBank/DDBJ databases">
        <title>Comparative genomic analyses of the sweetpotato soil rot pathogen, Streptomyces ipomoeae.</title>
        <authorList>
            <person name="Ruschel Soares N."/>
            <person name="Badger J.H."/>
            <person name="Huguet-Tapia J.C."/>
            <person name="Clark C.A."/>
            <person name="Pettis G.S."/>
        </authorList>
    </citation>
    <scope>NUCLEOTIDE SEQUENCE [LARGE SCALE GENOMIC DNA]</scope>
    <source>
        <strain evidence="3 4">88-35</strain>
    </source>
</reference>
<protein>
    <submittedName>
        <fullName evidence="3">Uncharacterized protein</fullName>
    </submittedName>
</protein>
<evidence type="ECO:0000313" key="4">
    <source>
        <dbReference type="Proteomes" id="UP000318720"/>
    </source>
</evidence>
<name>A0AAE8W2Z8_9ACTN</name>
<keyword evidence="2" id="KW-0812">Transmembrane</keyword>
<dbReference type="AlphaFoldDB" id="A0AAE8W2Z8"/>
<dbReference type="Proteomes" id="UP000318720">
    <property type="component" value="Unassembled WGS sequence"/>
</dbReference>
<dbReference type="EMBL" id="SPAZ01000165">
    <property type="protein sequence ID" value="TQE32697.1"/>
    <property type="molecule type" value="Genomic_DNA"/>
</dbReference>
<evidence type="ECO:0000256" key="2">
    <source>
        <dbReference type="SAM" id="Phobius"/>
    </source>
</evidence>
<comment type="caution">
    <text evidence="3">The sequence shown here is derived from an EMBL/GenBank/DDBJ whole genome shotgun (WGS) entry which is preliminary data.</text>
</comment>
<feature type="compositionally biased region" description="Pro residues" evidence="1">
    <location>
        <begin position="54"/>
        <end position="67"/>
    </location>
</feature>
<keyword evidence="2" id="KW-0472">Membrane</keyword>
<keyword evidence="2" id="KW-1133">Transmembrane helix</keyword>
<evidence type="ECO:0000313" key="3">
    <source>
        <dbReference type="EMBL" id="TQE32697.1"/>
    </source>
</evidence>
<accession>A0AAE8W2Z8</accession>